<dbReference type="GeneID" id="9099087"/>
<dbReference type="HOGENOM" id="CLU_2413880_0_0_1"/>
<evidence type="ECO:0000313" key="2">
    <source>
        <dbReference type="Proteomes" id="UP000002059"/>
    </source>
</evidence>
<dbReference type="VEuPathDB" id="FungiDB:PAAG_02475"/>
<dbReference type="KEGG" id="pbl:PAAG_02475"/>
<gene>
    <name evidence="1" type="ORF">PAAG_02475</name>
</gene>
<dbReference type="OrthoDB" id="5403634at2759"/>
<accession>C1GV02</accession>
<evidence type="ECO:0000313" key="1">
    <source>
        <dbReference type="EMBL" id="EEH40420.1"/>
    </source>
</evidence>
<keyword evidence="2" id="KW-1185">Reference proteome</keyword>
<dbReference type="Proteomes" id="UP000002059">
    <property type="component" value="Partially assembled WGS sequence"/>
</dbReference>
<dbReference type="RefSeq" id="XP_002795769.1">
    <property type="nucleotide sequence ID" value="XM_002795723.1"/>
</dbReference>
<dbReference type="EMBL" id="KN293996">
    <property type="protein sequence ID" value="EEH40420.1"/>
    <property type="molecule type" value="Genomic_DNA"/>
</dbReference>
<proteinExistence type="predicted"/>
<name>C1GV02_PARBA</name>
<sequence>MAPNFFLEAKIPDGSLAVATRQACYDGALGADSSWWYTQAIRYHVSESGDQSQPRGFVTLLNAWGMTRNFGDLSTRSIGMPKCLRLRKGTEA</sequence>
<organism evidence="1 2">
    <name type="scientific">Paracoccidioides lutzii (strain ATCC MYA-826 / Pb01)</name>
    <name type="common">Paracoccidioides brasiliensis</name>
    <dbReference type="NCBI Taxonomy" id="502779"/>
    <lineage>
        <taxon>Eukaryota</taxon>
        <taxon>Fungi</taxon>
        <taxon>Dikarya</taxon>
        <taxon>Ascomycota</taxon>
        <taxon>Pezizomycotina</taxon>
        <taxon>Eurotiomycetes</taxon>
        <taxon>Eurotiomycetidae</taxon>
        <taxon>Onygenales</taxon>
        <taxon>Ajellomycetaceae</taxon>
        <taxon>Paracoccidioides</taxon>
    </lineage>
</organism>
<reference evidence="1 2" key="1">
    <citation type="journal article" date="2011" name="PLoS Genet.">
        <title>Comparative genomic analysis of human fungal pathogens causing paracoccidioidomycosis.</title>
        <authorList>
            <person name="Desjardins C.A."/>
            <person name="Champion M.D."/>
            <person name="Holder J.W."/>
            <person name="Muszewska A."/>
            <person name="Goldberg J."/>
            <person name="Bailao A.M."/>
            <person name="Brigido M.M."/>
            <person name="Ferreira M.E."/>
            <person name="Garcia A.M."/>
            <person name="Grynberg M."/>
            <person name="Gujja S."/>
            <person name="Heiman D.I."/>
            <person name="Henn M.R."/>
            <person name="Kodira C.D."/>
            <person name="Leon-Narvaez H."/>
            <person name="Longo L.V."/>
            <person name="Ma L.J."/>
            <person name="Malavazi I."/>
            <person name="Matsuo A.L."/>
            <person name="Morais F.V."/>
            <person name="Pereira M."/>
            <person name="Rodriguez-Brito S."/>
            <person name="Sakthikumar S."/>
            <person name="Salem-Izacc S.M."/>
            <person name="Sykes S.M."/>
            <person name="Teixeira M.M."/>
            <person name="Vallejo M.C."/>
            <person name="Walter M.E."/>
            <person name="Yandava C."/>
            <person name="Young S."/>
            <person name="Zeng Q."/>
            <person name="Zucker J."/>
            <person name="Felipe M.S."/>
            <person name="Goldman G.H."/>
            <person name="Haas B.J."/>
            <person name="McEwen J.G."/>
            <person name="Nino-Vega G."/>
            <person name="Puccia R."/>
            <person name="San-Blas G."/>
            <person name="Soares C.M."/>
            <person name="Birren B.W."/>
            <person name="Cuomo C.A."/>
        </authorList>
    </citation>
    <scope>NUCLEOTIDE SEQUENCE [LARGE SCALE GENOMIC DNA]</scope>
    <source>
        <strain evidence="2">ATCC MYA-826 / Pb01</strain>
    </source>
</reference>
<dbReference type="AlphaFoldDB" id="C1GV02"/>
<protein>
    <submittedName>
        <fullName evidence="1">Uncharacterized protein</fullName>
    </submittedName>
</protein>